<dbReference type="GeneID" id="105228675"/>
<keyword evidence="2" id="KW-1185">Reference proteome</keyword>
<dbReference type="Pfam" id="PF08246">
    <property type="entry name" value="Inhibitor_I29"/>
    <property type="match status" value="1"/>
</dbReference>
<organism evidence="2 3">
    <name type="scientific">Bactrocera dorsalis</name>
    <name type="common">Oriental fruit fly</name>
    <name type="synonym">Dacus dorsalis</name>
    <dbReference type="NCBI Taxonomy" id="27457"/>
    <lineage>
        <taxon>Eukaryota</taxon>
        <taxon>Metazoa</taxon>
        <taxon>Ecdysozoa</taxon>
        <taxon>Arthropoda</taxon>
        <taxon>Hexapoda</taxon>
        <taxon>Insecta</taxon>
        <taxon>Pterygota</taxon>
        <taxon>Neoptera</taxon>
        <taxon>Endopterygota</taxon>
        <taxon>Diptera</taxon>
        <taxon>Brachycera</taxon>
        <taxon>Muscomorpha</taxon>
        <taxon>Tephritoidea</taxon>
        <taxon>Tephritidae</taxon>
        <taxon>Bactrocera</taxon>
        <taxon>Bactrocera</taxon>
    </lineage>
</organism>
<dbReference type="RefSeq" id="XP_011206887.1">
    <property type="nucleotide sequence ID" value="XM_011208585.4"/>
</dbReference>
<evidence type="ECO:0000313" key="2">
    <source>
        <dbReference type="Proteomes" id="UP001652620"/>
    </source>
</evidence>
<evidence type="ECO:0000313" key="3">
    <source>
        <dbReference type="RefSeq" id="XP_011206887.1"/>
    </source>
</evidence>
<protein>
    <submittedName>
        <fullName evidence="3">Protein CTLA-2-beta</fullName>
    </submittedName>
</protein>
<dbReference type="FunCoup" id="A0A6I9V9W9">
    <property type="interactions" value="4"/>
</dbReference>
<name>A0A6I9V9W9_BACDO</name>
<evidence type="ECO:0000259" key="1">
    <source>
        <dbReference type="SMART" id="SM00848"/>
    </source>
</evidence>
<dbReference type="SMART" id="SM00848">
    <property type="entry name" value="Inhibitor_I29"/>
    <property type="match status" value="1"/>
</dbReference>
<dbReference type="AlphaFoldDB" id="A0A6I9V9W9"/>
<reference evidence="3" key="1">
    <citation type="submission" date="2025-08" db="UniProtKB">
        <authorList>
            <consortium name="RefSeq"/>
        </authorList>
    </citation>
    <scope>IDENTIFICATION</scope>
    <source>
        <tissue evidence="3">Adult</tissue>
    </source>
</reference>
<proteinExistence type="predicted"/>
<dbReference type="OMA" id="DEYANRC"/>
<dbReference type="SUPFAM" id="SSF54001">
    <property type="entry name" value="Cysteine proteinases"/>
    <property type="match status" value="1"/>
</dbReference>
<dbReference type="Gene3D" id="1.10.287.2250">
    <property type="match status" value="1"/>
</dbReference>
<dbReference type="InterPro" id="IPR038765">
    <property type="entry name" value="Papain-like_cys_pep_sf"/>
</dbReference>
<dbReference type="OrthoDB" id="5855924at2759"/>
<dbReference type="KEGG" id="bdr:105228675"/>
<dbReference type="Proteomes" id="UP001652620">
    <property type="component" value="Chromosome 3"/>
</dbReference>
<dbReference type="InterPro" id="IPR013201">
    <property type="entry name" value="Prot_inhib_I29"/>
</dbReference>
<accession>A0A6I9V9W9</accession>
<sequence length="83" mass="9899">MSLVSDQEWEEYKSKFNKVYSDDAEDKMRRERYIKSKQMVEEHNKKYENGEVTWKMGINHLSDLTEEEYSVRCGKKVTPPSSS</sequence>
<gene>
    <name evidence="3" type="primary">LOC105228675</name>
</gene>
<dbReference type="InParanoid" id="A0A6I9V9W9"/>
<dbReference type="FunFam" id="1.10.287.2250:FF:000003">
    <property type="entry name" value="Cathepsin L"/>
    <property type="match status" value="1"/>
</dbReference>
<feature type="domain" description="Cathepsin propeptide inhibitor" evidence="1">
    <location>
        <begin position="9"/>
        <end position="69"/>
    </location>
</feature>